<dbReference type="Proteomes" id="UP000249619">
    <property type="component" value="Unassembled WGS sequence"/>
</dbReference>
<dbReference type="AlphaFoldDB" id="A0A364N8E5"/>
<proteinExistence type="predicted"/>
<keyword evidence="2" id="KW-0812">Transmembrane</keyword>
<feature type="transmembrane region" description="Helical" evidence="2">
    <location>
        <begin position="124"/>
        <end position="146"/>
    </location>
</feature>
<evidence type="ECO:0000256" key="1">
    <source>
        <dbReference type="SAM" id="MobiDB-lite"/>
    </source>
</evidence>
<comment type="caution">
    <text evidence="3">The sequence shown here is derived from an EMBL/GenBank/DDBJ whole genome shotgun (WGS) entry which is preliminary data.</text>
</comment>
<keyword evidence="2" id="KW-1133">Transmembrane helix</keyword>
<keyword evidence="4" id="KW-1185">Reference proteome</keyword>
<organism evidence="3 4">
    <name type="scientific">Stemphylium lycopersici</name>
    <name type="common">Tomato gray leaf spot disease fungus</name>
    <name type="synonym">Thyrospora lycopersici</name>
    <dbReference type="NCBI Taxonomy" id="183478"/>
    <lineage>
        <taxon>Eukaryota</taxon>
        <taxon>Fungi</taxon>
        <taxon>Dikarya</taxon>
        <taxon>Ascomycota</taxon>
        <taxon>Pezizomycotina</taxon>
        <taxon>Dothideomycetes</taxon>
        <taxon>Pleosporomycetidae</taxon>
        <taxon>Pleosporales</taxon>
        <taxon>Pleosporineae</taxon>
        <taxon>Pleosporaceae</taxon>
        <taxon>Stemphylium</taxon>
    </lineage>
</organism>
<sequence>MHLPDSSTPTILSPLLNHATSDPTCGFEGNDDIYGIGIRIGVYSQLIAVWFSNYFLLSEVQVLRDSVTIFSVAILIVAFIFASNPSEVYAVEAFVLLMILAWGCLMGVCPNSSYSKAVFSRGSLLRMVVCEIVNLMNIALQVWFWWTGLDYMKKTPCGTWLMMYVVKTNLFGWARKVMMAMNVGVLVCTVYWGTVDFVRLWAAWKIRDKRGEFETAIREWEDAQKVGADSDIQEKDSAQDGISDVGDQRSSHSSCSKASCTYCSPTRTDFGLDLLNATHMPPEPLRQGPPQSNRSSWVTAQEASKRSSLITTQEISPPPTRSNSPTSFHEESETAAPNSTSTILHEVHEAEIYIQHCITASPYQLGTDGKPLTFSVIARSILYPKKYRTAEQGKPPPPSWLHCQFYSWAAFLTCRFPPQSFVIYSHLRQSFLLDPLNGPFQTYASITYTAPAVAGEKRSLPTWPAVSIASSLLLTPSLVPKKVWLGWYYACFDLFIHVIAILQLELTLRWNHVRGLSALWTSVGQLIPFIIGVGGLGLVVSRFCVKTWVKRVVRKGGKRGWNVEDGKEDRSAEGGMWKSGVDGAYERWKKAHVAELERHAAAAAT</sequence>
<evidence type="ECO:0000313" key="3">
    <source>
        <dbReference type="EMBL" id="RAR13569.1"/>
    </source>
</evidence>
<feature type="transmembrane region" description="Helical" evidence="2">
    <location>
        <begin position="63"/>
        <end position="82"/>
    </location>
</feature>
<feature type="region of interest" description="Disordered" evidence="1">
    <location>
        <begin position="227"/>
        <end position="259"/>
    </location>
</feature>
<feature type="compositionally biased region" description="Polar residues" evidence="1">
    <location>
        <begin position="289"/>
        <end position="315"/>
    </location>
</feature>
<feature type="transmembrane region" description="Helical" evidence="2">
    <location>
        <begin position="487"/>
        <end position="506"/>
    </location>
</feature>
<feature type="transmembrane region" description="Helical" evidence="2">
    <location>
        <begin position="179"/>
        <end position="202"/>
    </location>
</feature>
<gene>
    <name evidence="3" type="ORF">DDE83_003026</name>
</gene>
<feature type="transmembrane region" description="Helical" evidence="2">
    <location>
        <begin position="36"/>
        <end position="56"/>
    </location>
</feature>
<protein>
    <submittedName>
        <fullName evidence="3">Beta-ketoacyl synthase</fullName>
    </submittedName>
</protein>
<evidence type="ECO:0000313" key="4">
    <source>
        <dbReference type="Proteomes" id="UP000249619"/>
    </source>
</evidence>
<dbReference type="STRING" id="183478.A0A364N8E5"/>
<feature type="transmembrane region" description="Helical" evidence="2">
    <location>
        <begin position="526"/>
        <end position="545"/>
    </location>
</feature>
<reference evidence="4" key="1">
    <citation type="submission" date="2018-05" db="EMBL/GenBank/DDBJ databases">
        <title>Draft genome sequence of Stemphylium lycopersici strain CIDEFI 213.</title>
        <authorList>
            <person name="Medina R."/>
            <person name="Franco M.E.E."/>
            <person name="Lucentini C.G."/>
            <person name="Saparrat M.C.N."/>
            <person name="Balatti P.A."/>
        </authorList>
    </citation>
    <scope>NUCLEOTIDE SEQUENCE [LARGE SCALE GENOMIC DNA]</scope>
    <source>
        <strain evidence="4">CIDEFI 213</strain>
    </source>
</reference>
<name>A0A364N8E5_STELY</name>
<accession>A0A364N8E5</accession>
<evidence type="ECO:0000256" key="2">
    <source>
        <dbReference type="SAM" id="Phobius"/>
    </source>
</evidence>
<dbReference type="EMBL" id="QGDH01000033">
    <property type="protein sequence ID" value="RAR13569.1"/>
    <property type="molecule type" value="Genomic_DNA"/>
</dbReference>
<feature type="transmembrane region" description="Helical" evidence="2">
    <location>
        <begin position="88"/>
        <end position="112"/>
    </location>
</feature>
<keyword evidence="2" id="KW-0472">Membrane</keyword>
<feature type="region of interest" description="Disordered" evidence="1">
    <location>
        <begin position="274"/>
        <end position="340"/>
    </location>
</feature>